<dbReference type="InterPro" id="IPR003660">
    <property type="entry name" value="HAMP_dom"/>
</dbReference>
<evidence type="ECO:0000256" key="4">
    <source>
        <dbReference type="ARBA" id="ARBA00022692"/>
    </source>
</evidence>
<evidence type="ECO:0000259" key="14">
    <source>
        <dbReference type="PROSITE" id="PS50885"/>
    </source>
</evidence>
<evidence type="ECO:0000256" key="2">
    <source>
        <dbReference type="ARBA" id="ARBA00022475"/>
    </source>
</evidence>
<feature type="region of interest" description="Disordered" evidence="11">
    <location>
        <begin position="617"/>
        <end position="644"/>
    </location>
</feature>
<evidence type="ECO:0000256" key="5">
    <source>
        <dbReference type="ARBA" id="ARBA00022989"/>
    </source>
</evidence>
<dbReference type="InterPro" id="IPR033479">
    <property type="entry name" value="dCache_1"/>
</dbReference>
<keyword evidence="3" id="KW-0145">Chemotaxis</keyword>
<accession>A0A1W1UVE6</accession>
<comment type="subcellular location">
    <subcellularLocation>
        <location evidence="1">Cell membrane</location>
        <topology evidence="1">Multi-pass membrane protein</topology>
    </subcellularLocation>
</comment>
<dbReference type="GO" id="GO:0006935">
    <property type="term" value="P:chemotaxis"/>
    <property type="evidence" value="ECO:0007669"/>
    <property type="project" value="UniProtKB-KW"/>
</dbReference>
<evidence type="ECO:0000256" key="1">
    <source>
        <dbReference type="ARBA" id="ARBA00004651"/>
    </source>
</evidence>
<keyword evidence="2" id="KW-1003">Cell membrane</keyword>
<feature type="coiled-coil region" evidence="10">
    <location>
        <begin position="439"/>
        <end position="473"/>
    </location>
</feature>
<dbReference type="Pfam" id="PF02743">
    <property type="entry name" value="dCache_1"/>
    <property type="match status" value="1"/>
</dbReference>
<sequence length="683" mass="75187">MKWSNKSLAAKIIVPVILVITIGLVFIISTNIKGIKNVGWEGAHNTGVQAAKGAAAEIDSYFTRYMGILETLADTNDIIDFAKKVELARDRNPSTYMGQAEYNSYISTIKAVVERDKNIFNIYFASESTQNIYDVSEAYHGDDYILSQRDWYVEGKQENKTYYTNPYIDKLTGKPVVTLSTPVYDGNHFLGLMTIDLSTEVVNNIVNALDPYEGSYAFLVDRGGIFTAHKDESLILSTNITDLEDEAGKIGQEMVAGKEGWGLADFKGEMQYTFYQPIKSTGFALGVIIPEQVLDDPVIKQARSSITMGIAIIILLVVIVLYLLRRILIPLKNLSQITSEVASGNLIVDIDVNGEDEIGKLAGNFREMITNLKDLIQEIRVSSEELSASSEELSANTEEITAQVEGINASTQEIAAGMEETSAITEQVSASSQETFSIVTNLTKKAEEGQKIVNQIEKRAEEIKENATNSQKVANELYTEKQANILKAIKEGQVVDDIVNMAQVISDIAEQTNLLALNAAIEAARAGEQGRGFTVVADEVRKLAEQSSSTVGKIDVVIRQVQEAFQNLSDNANGVLGFIDNQVKADYQEMVDIGVQYQKDSSLIYNLMDEFASRSQDIEESTKESSAGMETISSTIEETNAGTQEIATNMNEETRAIEGIVTITQKQVELTERLTNLIGRFKV</sequence>
<proteinExistence type="inferred from homology"/>
<reference evidence="15 16" key="1">
    <citation type="submission" date="2017-04" db="EMBL/GenBank/DDBJ databases">
        <authorList>
            <person name="Afonso C.L."/>
            <person name="Miller P.J."/>
            <person name="Scott M.A."/>
            <person name="Spackman E."/>
            <person name="Goraichik I."/>
            <person name="Dimitrov K.M."/>
            <person name="Suarez D.L."/>
            <person name="Swayne D.E."/>
        </authorList>
    </citation>
    <scope>NUCLEOTIDE SEQUENCE [LARGE SCALE GENOMIC DNA]</scope>
    <source>
        <strain evidence="15 16">DSM 11270</strain>
    </source>
</reference>
<dbReference type="SUPFAM" id="SSF58104">
    <property type="entry name" value="Methyl-accepting chemotaxis protein (MCP) signaling domain"/>
    <property type="match status" value="1"/>
</dbReference>
<evidence type="ECO:0000313" key="16">
    <source>
        <dbReference type="Proteomes" id="UP000192731"/>
    </source>
</evidence>
<dbReference type="PROSITE" id="PS50111">
    <property type="entry name" value="CHEMOTAXIS_TRANSDUC_2"/>
    <property type="match status" value="1"/>
</dbReference>
<keyword evidence="10" id="KW-0175">Coiled coil</keyword>
<dbReference type="PROSITE" id="PS50885">
    <property type="entry name" value="HAMP"/>
    <property type="match status" value="1"/>
</dbReference>
<dbReference type="Pfam" id="PF00672">
    <property type="entry name" value="HAMP"/>
    <property type="match status" value="1"/>
</dbReference>
<keyword evidence="16" id="KW-1185">Reference proteome</keyword>
<dbReference type="RefSeq" id="WP_084052410.1">
    <property type="nucleotide sequence ID" value="NZ_FWWT01000012.1"/>
</dbReference>
<evidence type="ECO:0000313" key="15">
    <source>
        <dbReference type="EMBL" id="SMB85006.1"/>
    </source>
</evidence>
<feature type="domain" description="HAMP" evidence="14">
    <location>
        <begin position="325"/>
        <end position="377"/>
    </location>
</feature>
<feature type="compositionally biased region" description="Polar residues" evidence="11">
    <location>
        <begin position="631"/>
        <end position="644"/>
    </location>
</feature>
<gene>
    <name evidence="15" type="ORF">SAMN00017405_1586</name>
</gene>
<dbReference type="CDD" id="cd12912">
    <property type="entry name" value="PDC2_MCP_like"/>
    <property type="match status" value="1"/>
</dbReference>
<dbReference type="SUPFAM" id="SSF103190">
    <property type="entry name" value="Sensory domain-like"/>
    <property type="match status" value="1"/>
</dbReference>
<dbReference type="SMART" id="SM00283">
    <property type="entry name" value="MA"/>
    <property type="match status" value="1"/>
</dbReference>
<evidence type="ECO:0000256" key="8">
    <source>
        <dbReference type="ARBA" id="ARBA00029447"/>
    </source>
</evidence>
<dbReference type="InterPro" id="IPR029151">
    <property type="entry name" value="Sensor-like_sf"/>
</dbReference>
<dbReference type="SMART" id="SM00304">
    <property type="entry name" value="HAMP"/>
    <property type="match status" value="1"/>
</dbReference>
<organism evidence="15 16">
    <name type="scientific">Desulfonispora thiosulfatigenes DSM 11270</name>
    <dbReference type="NCBI Taxonomy" id="656914"/>
    <lineage>
        <taxon>Bacteria</taxon>
        <taxon>Bacillati</taxon>
        <taxon>Bacillota</taxon>
        <taxon>Clostridia</taxon>
        <taxon>Eubacteriales</taxon>
        <taxon>Peptococcaceae</taxon>
        <taxon>Desulfonispora</taxon>
    </lineage>
</organism>
<dbReference type="EMBL" id="FWWT01000012">
    <property type="protein sequence ID" value="SMB85006.1"/>
    <property type="molecule type" value="Genomic_DNA"/>
</dbReference>
<dbReference type="OrthoDB" id="597657at2"/>
<dbReference type="Gene3D" id="3.30.450.20">
    <property type="entry name" value="PAS domain"/>
    <property type="match status" value="1"/>
</dbReference>
<dbReference type="GO" id="GO:0005886">
    <property type="term" value="C:plasma membrane"/>
    <property type="evidence" value="ECO:0007669"/>
    <property type="project" value="UniProtKB-SubCell"/>
</dbReference>
<keyword evidence="4 12" id="KW-0812">Transmembrane</keyword>
<evidence type="ECO:0000256" key="9">
    <source>
        <dbReference type="PROSITE-ProRule" id="PRU00284"/>
    </source>
</evidence>
<dbReference type="Proteomes" id="UP000192731">
    <property type="component" value="Unassembled WGS sequence"/>
</dbReference>
<evidence type="ECO:0000259" key="13">
    <source>
        <dbReference type="PROSITE" id="PS50111"/>
    </source>
</evidence>
<dbReference type="AlphaFoldDB" id="A0A1W1UVE6"/>
<dbReference type="PANTHER" id="PTHR32089">
    <property type="entry name" value="METHYL-ACCEPTING CHEMOTAXIS PROTEIN MCPB"/>
    <property type="match status" value="1"/>
</dbReference>
<dbReference type="STRING" id="656914.SAMN00017405_1586"/>
<dbReference type="Pfam" id="PF00015">
    <property type="entry name" value="MCPsignal"/>
    <property type="match status" value="1"/>
</dbReference>
<dbReference type="CDD" id="cd06225">
    <property type="entry name" value="HAMP"/>
    <property type="match status" value="1"/>
</dbReference>
<keyword evidence="5 12" id="KW-1133">Transmembrane helix</keyword>
<keyword evidence="7 9" id="KW-0807">Transducer</keyword>
<evidence type="ECO:0000256" key="10">
    <source>
        <dbReference type="SAM" id="Coils"/>
    </source>
</evidence>
<feature type="transmembrane region" description="Helical" evidence="12">
    <location>
        <begin position="306"/>
        <end position="324"/>
    </location>
</feature>
<dbReference type="CDD" id="cd12913">
    <property type="entry name" value="PDC1_MCP_like"/>
    <property type="match status" value="1"/>
</dbReference>
<feature type="domain" description="Methyl-accepting transducer" evidence="13">
    <location>
        <begin position="382"/>
        <end position="640"/>
    </location>
</feature>
<evidence type="ECO:0000256" key="3">
    <source>
        <dbReference type="ARBA" id="ARBA00022500"/>
    </source>
</evidence>
<protein>
    <submittedName>
        <fullName evidence="15">Methyl-accepting chemotaxis sensory transducer with Cache sensor</fullName>
    </submittedName>
</protein>
<feature type="transmembrane region" description="Helical" evidence="12">
    <location>
        <begin position="12"/>
        <end position="29"/>
    </location>
</feature>
<dbReference type="Gene3D" id="1.10.287.950">
    <property type="entry name" value="Methyl-accepting chemotaxis protein"/>
    <property type="match status" value="1"/>
</dbReference>
<comment type="similarity">
    <text evidence="8">Belongs to the methyl-accepting chemotaxis (MCP) protein family.</text>
</comment>
<evidence type="ECO:0000256" key="7">
    <source>
        <dbReference type="ARBA" id="ARBA00023224"/>
    </source>
</evidence>
<dbReference type="GO" id="GO:0007165">
    <property type="term" value="P:signal transduction"/>
    <property type="evidence" value="ECO:0007669"/>
    <property type="project" value="UniProtKB-KW"/>
</dbReference>
<keyword evidence="6 12" id="KW-0472">Membrane</keyword>
<evidence type="ECO:0000256" key="6">
    <source>
        <dbReference type="ARBA" id="ARBA00023136"/>
    </source>
</evidence>
<dbReference type="InterPro" id="IPR004089">
    <property type="entry name" value="MCPsignal_dom"/>
</dbReference>
<evidence type="ECO:0000256" key="11">
    <source>
        <dbReference type="SAM" id="MobiDB-lite"/>
    </source>
</evidence>
<evidence type="ECO:0000256" key="12">
    <source>
        <dbReference type="SAM" id="Phobius"/>
    </source>
</evidence>
<dbReference type="PANTHER" id="PTHR32089:SF112">
    <property type="entry name" value="LYSOZYME-LIKE PROTEIN-RELATED"/>
    <property type="match status" value="1"/>
</dbReference>
<name>A0A1W1UVE6_DESTI</name>